<protein>
    <submittedName>
        <fullName evidence="2">Uncharacterized protein</fullName>
    </submittedName>
</protein>
<proteinExistence type="predicted"/>
<dbReference type="EMBL" id="DVHN01000079">
    <property type="protein sequence ID" value="HIR88657.1"/>
    <property type="molecule type" value="Genomic_DNA"/>
</dbReference>
<evidence type="ECO:0000313" key="2">
    <source>
        <dbReference type="EMBL" id="HIR88657.1"/>
    </source>
</evidence>
<comment type="caution">
    <text evidence="2">The sequence shown here is derived from an EMBL/GenBank/DDBJ whole genome shotgun (WGS) entry which is preliminary data.</text>
</comment>
<dbReference type="AlphaFoldDB" id="A0A9D1EE11"/>
<organism evidence="2 3">
    <name type="scientific">Candidatus Fimimorpha faecalis</name>
    <dbReference type="NCBI Taxonomy" id="2840824"/>
    <lineage>
        <taxon>Bacteria</taxon>
        <taxon>Bacillati</taxon>
        <taxon>Bacillota</taxon>
        <taxon>Clostridia</taxon>
        <taxon>Eubacteriales</taxon>
        <taxon>Candidatus Fimimorpha</taxon>
    </lineage>
</organism>
<keyword evidence="1" id="KW-0472">Membrane</keyword>
<dbReference type="Proteomes" id="UP000824201">
    <property type="component" value="Unassembled WGS sequence"/>
</dbReference>
<reference evidence="2" key="2">
    <citation type="journal article" date="2021" name="PeerJ">
        <title>Extensive microbial diversity within the chicken gut microbiome revealed by metagenomics and culture.</title>
        <authorList>
            <person name="Gilroy R."/>
            <person name="Ravi A."/>
            <person name="Getino M."/>
            <person name="Pursley I."/>
            <person name="Horton D.L."/>
            <person name="Alikhan N.F."/>
            <person name="Baker D."/>
            <person name="Gharbi K."/>
            <person name="Hall N."/>
            <person name="Watson M."/>
            <person name="Adriaenssens E.M."/>
            <person name="Foster-Nyarko E."/>
            <person name="Jarju S."/>
            <person name="Secka A."/>
            <person name="Antonio M."/>
            <person name="Oren A."/>
            <person name="Chaudhuri R.R."/>
            <person name="La Ragione R."/>
            <person name="Hildebrand F."/>
            <person name="Pallen M.J."/>
        </authorList>
    </citation>
    <scope>NUCLEOTIDE SEQUENCE</scope>
    <source>
        <strain evidence="2">ChiW13-3771</strain>
    </source>
</reference>
<evidence type="ECO:0000313" key="3">
    <source>
        <dbReference type="Proteomes" id="UP000824201"/>
    </source>
</evidence>
<keyword evidence="1" id="KW-1133">Transmembrane helix</keyword>
<name>A0A9D1EE11_9FIRM</name>
<feature type="transmembrane region" description="Helical" evidence="1">
    <location>
        <begin position="12"/>
        <end position="33"/>
    </location>
</feature>
<reference evidence="2" key="1">
    <citation type="submission" date="2020-10" db="EMBL/GenBank/DDBJ databases">
        <authorList>
            <person name="Gilroy R."/>
        </authorList>
    </citation>
    <scope>NUCLEOTIDE SEQUENCE</scope>
    <source>
        <strain evidence="2">ChiW13-3771</strain>
    </source>
</reference>
<gene>
    <name evidence="2" type="ORF">IAC96_06875</name>
</gene>
<sequence>MKRWYKKVNRGLVLAMILIVGLVSYITVGTIQFNQQKESAKELIENYMEAVMKFAVDKRASNIQAEQLMGTYWEKKEMRLQDGGMDKEVFQMQMDQFLEEKNENLEQLSGIMTDYQINKYGTNGALCKIEYNYDFTLSGETVVILPTGIEVISKEVWTEYGLETDQKAKRNEQLSANVYLTLTDDGWKIVRITIDRYMVNNMTAA</sequence>
<accession>A0A9D1EE11</accession>
<keyword evidence="1" id="KW-0812">Transmembrane</keyword>
<evidence type="ECO:0000256" key="1">
    <source>
        <dbReference type="SAM" id="Phobius"/>
    </source>
</evidence>